<protein>
    <submittedName>
        <fullName evidence="2">Uncharacterized protein</fullName>
    </submittedName>
</protein>
<dbReference type="OrthoDB" id="3064526at2759"/>
<feature type="compositionally biased region" description="Basic and acidic residues" evidence="1">
    <location>
        <begin position="123"/>
        <end position="139"/>
    </location>
</feature>
<dbReference type="InParanoid" id="A0A0C2T9W5"/>
<accession>A0A0C2T9W5</accession>
<dbReference type="AlphaFoldDB" id="A0A0C2T9W5"/>
<evidence type="ECO:0000313" key="3">
    <source>
        <dbReference type="Proteomes" id="UP000054549"/>
    </source>
</evidence>
<feature type="region of interest" description="Disordered" evidence="1">
    <location>
        <begin position="123"/>
        <end position="145"/>
    </location>
</feature>
<sequence length="145" mass="15860">MNQRVQVLLKKFRAVFSKKKATSLNGVDGGSSDRTPNETSRLADGCSMSRSSSAKAASVKSKPSMSPADRAVAQGWRRSESFDRPEDKMFGTARVSESPSMSPIMPQLPTILVGEVMEPIGLDTRKDSEHLPRDEHTIEQDIIPA</sequence>
<dbReference type="HOGENOM" id="CLU_1786408_0_0_1"/>
<feature type="region of interest" description="Disordered" evidence="1">
    <location>
        <begin position="22"/>
        <end position="106"/>
    </location>
</feature>
<dbReference type="EMBL" id="KN818259">
    <property type="protein sequence ID" value="KIL63464.1"/>
    <property type="molecule type" value="Genomic_DNA"/>
</dbReference>
<proteinExistence type="predicted"/>
<organism evidence="2 3">
    <name type="scientific">Amanita muscaria (strain Koide BX008)</name>
    <dbReference type="NCBI Taxonomy" id="946122"/>
    <lineage>
        <taxon>Eukaryota</taxon>
        <taxon>Fungi</taxon>
        <taxon>Dikarya</taxon>
        <taxon>Basidiomycota</taxon>
        <taxon>Agaricomycotina</taxon>
        <taxon>Agaricomycetes</taxon>
        <taxon>Agaricomycetidae</taxon>
        <taxon>Agaricales</taxon>
        <taxon>Pluteineae</taxon>
        <taxon>Amanitaceae</taxon>
        <taxon>Amanita</taxon>
    </lineage>
</organism>
<evidence type="ECO:0000256" key="1">
    <source>
        <dbReference type="SAM" id="MobiDB-lite"/>
    </source>
</evidence>
<feature type="compositionally biased region" description="Basic and acidic residues" evidence="1">
    <location>
        <begin position="77"/>
        <end position="89"/>
    </location>
</feature>
<dbReference type="Proteomes" id="UP000054549">
    <property type="component" value="Unassembled WGS sequence"/>
</dbReference>
<gene>
    <name evidence="2" type="ORF">M378DRAFT_179280</name>
</gene>
<feature type="compositionally biased region" description="Low complexity" evidence="1">
    <location>
        <begin position="47"/>
        <end position="68"/>
    </location>
</feature>
<name>A0A0C2T9W5_AMAMK</name>
<keyword evidence="3" id="KW-1185">Reference proteome</keyword>
<evidence type="ECO:0000313" key="2">
    <source>
        <dbReference type="EMBL" id="KIL63464.1"/>
    </source>
</evidence>
<reference evidence="2 3" key="1">
    <citation type="submission" date="2014-04" db="EMBL/GenBank/DDBJ databases">
        <title>Evolutionary Origins and Diversification of the Mycorrhizal Mutualists.</title>
        <authorList>
            <consortium name="DOE Joint Genome Institute"/>
            <consortium name="Mycorrhizal Genomics Consortium"/>
            <person name="Kohler A."/>
            <person name="Kuo A."/>
            <person name="Nagy L.G."/>
            <person name="Floudas D."/>
            <person name="Copeland A."/>
            <person name="Barry K.W."/>
            <person name="Cichocki N."/>
            <person name="Veneault-Fourrey C."/>
            <person name="LaButti K."/>
            <person name="Lindquist E.A."/>
            <person name="Lipzen A."/>
            <person name="Lundell T."/>
            <person name="Morin E."/>
            <person name="Murat C."/>
            <person name="Riley R."/>
            <person name="Ohm R."/>
            <person name="Sun H."/>
            <person name="Tunlid A."/>
            <person name="Henrissat B."/>
            <person name="Grigoriev I.V."/>
            <person name="Hibbett D.S."/>
            <person name="Martin F."/>
        </authorList>
    </citation>
    <scope>NUCLEOTIDE SEQUENCE [LARGE SCALE GENOMIC DNA]</scope>
    <source>
        <strain evidence="2 3">Koide BX008</strain>
    </source>
</reference>